<proteinExistence type="predicted"/>
<protein>
    <submittedName>
        <fullName evidence="2">Uncharacterized protein</fullName>
    </submittedName>
</protein>
<evidence type="ECO:0000313" key="2">
    <source>
        <dbReference type="EMBL" id="TRX88478.1"/>
    </source>
</evidence>
<feature type="region of interest" description="Disordered" evidence="1">
    <location>
        <begin position="54"/>
        <end position="85"/>
    </location>
</feature>
<feature type="compositionally biased region" description="Polar residues" evidence="1">
    <location>
        <begin position="54"/>
        <end position="64"/>
    </location>
</feature>
<evidence type="ECO:0000256" key="1">
    <source>
        <dbReference type="SAM" id="MobiDB-lite"/>
    </source>
</evidence>
<gene>
    <name evidence="2" type="ORF">FHL15_010668</name>
</gene>
<organism evidence="2 3">
    <name type="scientific">Xylaria flabelliformis</name>
    <dbReference type="NCBI Taxonomy" id="2512241"/>
    <lineage>
        <taxon>Eukaryota</taxon>
        <taxon>Fungi</taxon>
        <taxon>Dikarya</taxon>
        <taxon>Ascomycota</taxon>
        <taxon>Pezizomycotina</taxon>
        <taxon>Sordariomycetes</taxon>
        <taxon>Xylariomycetidae</taxon>
        <taxon>Xylariales</taxon>
        <taxon>Xylariaceae</taxon>
        <taxon>Xylaria</taxon>
    </lineage>
</organism>
<dbReference type="AlphaFoldDB" id="A0A553HKK3"/>
<reference evidence="3" key="1">
    <citation type="submission" date="2019-06" db="EMBL/GenBank/DDBJ databases">
        <title>Draft genome sequence of the griseofulvin-producing fungus Xylaria cubensis strain G536.</title>
        <authorList>
            <person name="Mead M.E."/>
            <person name="Raja H.A."/>
            <person name="Steenwyk J.L."/>
            <person name="Knowles S.L."/>
            <person name="Oberlies N.H."/>
            <person name="Rokas A."/>
        </authorList>
    </citation>
    <scope>NUCLEOTIDE SEQUENCE [LARGE SCALE GENOMIC DNA]</scope>
    <source>
        <strain evidence="3">G536</strain>
    </source>
</reference>
<dbReference type="EMBL" id="VFLP01000087">
    <property type="protein sequence ID" value="TRX88478.1"/>
    <property type="molecule type" value="Genomic_DNA"/>
</dbReference>
<evidence type="ECO:0000313" key="3">
    <source>
        <dbReference type="Proteomes" id="UP000319160"/>
    </source>
</evidence>
<keyword evidence="3" id="KW-1185">Reference proteome</keyword>
<dbReference type="OrthoDB" id="5226509at2759"/>
<accession>A0A553HKK3</accession>
<sequence>MSEYESDLLAFQPKQRDRDSLCQDIREVQRLVLAKNTEILELRRQLSELRCTVASQRQNEQTSGDGRDYREQLMGSSDMRDDEARERQFRPFNSKKWIRAHRDYPDDMSYFGRYPTALVYDLHEGNFYLRPVNELPGKGATISLINQAIDWLLTCIEINTQLYPDCHLGGALQFTSISKPWLEVQLLELG</sequence>
<dbReference type="Proteomes" id="UP000319160">
    <property type="component" value="Unassembled WGS sequence"/>
</dbReference>
<comment type="caution">
    <text evidence="2">The sequence shown here is derived from an EMBL/GenBank/DDBJ whole genome shotgun (WGS) entry which is preliminary data.</text>
</comment>
<name>A0A553HKK3_9PEZI</name>